<dbReference type="SUPFAM" id="SSF51735">
    <property type="entry name" value="NAD(P)-binding Rossmann-fold domains"/>
    <property type="match status" value="1"/>
</dbReference>
<keyword evidence="4" id="KW-1185">Reference proteome</keyword>
<dbReference type="InterPro" id="IPR002347">
    <property type="entry name" value="SDR_fam"/>
</dbReference>
<comment type="similarity">
    <text evidence="1">Belongs to the short-chain dehydrogenases/reductases (SDR) family.</text>
</comment>
<dbReference type="PRINTS" id="PR00080">
    <property type="entry name" value="SDRFAMILY"/>
</dbReference>
<dbReference type="Gene3D" id="3.40.50.720">
    <property type="entry name" value="NAD(P)-binding Rossmann-like Domain"/>
    <property type="match status" value="1"/>
</dbReference>
<proteinExistence type="inferred from homology"/>
<sequence length="267" mass="28331">MSSSSNPDVPAAHPLAARYPSLQGRRVFVTGGATGIGAAVVAALARQGAQVAFVDVAASAAEALSQQLADEGHARPWWRAVDVKDIAALQAAIADATSTLGDFGVLVNNVASDDRHRLEDLTPAYFDERMAVNQRPALFAVQSVVPGMRRLGGGSVINFGSIGWQTKNPDYPCYAIAKSSVNGLTRGLAASLGKDHIRVNTITPGWVMTERQVRLWLDAAGEQEIARNQCLPDKLLPHHVASMVLFLAADDSAMCTAQEFVVDGGWT</sequence>
<dbReference type="InterPro" id="IPR036291">
    <property type="entry name" value="NAD(P)-bd_dom_sf"/>
</dbReference>
<dbReference type="PROSITE" id="PS00061">
    <property type="entry name" value="ADH_SHORT"/>
    <property type="match status" value="1"/>
</dbReference>
<dbReference type="EMBL" id="JBHRXX010000002">
    <property type="protein sequence ID" value="MFC3683381.1"/>
    <property type="molecule type" value="Genomic_DNA"/>
</dbReference>
<evidence type="ECO:0000256" key="1">
    <source>
        <dbReference type="ARBA" id="ARBA00006484"/>
    </source>
</evidence>
<keyword evidence="2 3" id="KW-0560">Oxidoreductase</keyword>
<reference evidence="4" key="1">
    <citation type="journal article" date="2019" name="Int. J. Syst. Evol. Microbiol.">
        <title>The Global Catalogue of Microorganisms (GCM) 10K type strain sequencing project: providing services to taxonomists for standard genome sequencing and annotation.</title>
        <authorList>
            <consortium name="The Broad Institute Genomics Platform"/>
            <consortium name="The Broad Institute Genome Sequencing Center for Infectious Disease"/>
            <person name="Wu L."/>
            <person name="Ma J."/>
        </authorList>
    </citation>
    <scope>NUCLEOTIDE SEQUENCE [LARGE SCALE GENOMIC DNA]</scope>
    <source>
        <strain evidence="4">KCTC 42501</strain>
    </source>
</reference>
<dbReference type="CDD" id="cd05233">
    <property type="entry name" value="SDR_c"/>
    <property type="match status" value="1"/>
</dbReference>
<name>A0ABV7W0S1_9BURK</name>
<dbReference type="PANTHER" id="PTHR43639:SF1">
    <property type="entry name" value="SHORT-CHAIN DEHYDROGENASE_REDUCTASE FAMILY PROTEIN"/>
    <property type="match status" value="1"/>
</dbReference>
<dbReference type="Pfam" id="PF13561">
    <property type="entry name" value="adh_short_C2"/>
    <property type="match status" value="1"/>
</dbReference>
<organism evidence="3 4">
    <name type="scientific">Hydrogenophaga luteola</name>
    <dbReference type="NCBI Taxonomy" id="1591122"/>
    <lineage>
        <taxon>Bacteria</taxon>
        <taxon>Pseudomonadati</taxon>
        <taxon>Pseudomonadota</taxon>
        <taxon>Betaproteobacteria</taxon>
        <taxon>Burkholderiales</taxon>
        <taxon>Comamonadaceae</taxon>
        <taxon>Hydrogenophaga</taxon>
    </lineage>
</organism>
<dbReference type="PANTHER" id="PTHR43639">
    <property type="entry name" value="OXIDOREDUCTASE, SHORT-CHAIN DEHYDROGENASE/REDUCTASE FAMILY (AFU_ORTHOLOGUE AFUA_5G02870)"/>
    <property type="match status" value="1"/>
</dbReference>
<protein>
    <submittedName>
        <fullName evidence="3">SDR family NAD(P)-dependent oxidoreductase</fullName>
        <ecNumber evidence="3">1.1.1.-</ecNumber>
    </submittedName>
</protein>
<gene>
    <name evidence="3" type="ORF">ACFOPI_07225</name>
</gene>
<dbReference type="PRINTS" id="PR00081">
    <property type="entry name" value="GDHRDH"/>
</dbReference>
<dbReference type="RefSeq" id="WP_382172481.1">
    <property type="nucleotide sequence ID" value="NZ_JBHRXX010000002.1"/>
</dbReference>
<comment type="caution">
    <text evidence="3">The sequence shown here is derived from an EMBL/GenBank/DDBJ whole genome shotgun (WGS) entry which is preliminary data.</text>
</comment>
<accession>A0ABV7W0S1</accession>
<evidence type="ECO:0000256" key="2">
    <source>
        <dbReference type="ARBA" id="ARBA00023002"/>
    </source>
</evidence>
<dbReference type="EC" id="1.1.1.-" evidence="3"/>
<dbReference type="InterPro" id="IPR020904">
    <property type="entry name" value="Sc_DH/Rdtase_CS"/>
</dbReference>
<evidence type="ECO:0000313" key="3">
    <source>
        <dbReference type="EMBL" id="MFC3683381.1"/>
    </source>
</evidence>
<dbReference type="GO" id="GO:0016491">
    <property type="term" value="F:oxidoreductase activity"/>
    <property type="evidence" value="ECO:0007669"/>
    <property type="project" value="UniProtKB-KW"/>
</dbReference>
<evidence type="ECO:0000313" key="4">
    <source>
        <dbReference type="Proteomes" id="UP001595729"/>
    </source>
</evidence>
<dbReference type="Proteomes" id="UP001595729">
    <property type="component" value="Unassembled WGS sequence"/>
</dbReference>